<dbReference type="PANTHER" id="PTHR34474">
    <property type="entry name" value="SIGNAL TRANSDUCTION PROTEIN TRAP"/>
    <property type="match status" value="1"/>
</dbReference>
<dbReference type="InterPro" id="IPR011008">
    <property type="entry name" value="Dimeric_a/b-barrel"/>
</dbReference>
<dbReference type="OrthoDB" id="2617048at2"/>
<dbReference type="InterPro" id="IPR050404">
    <property type="entry name" value="Heme-degrading_MO"/>
</dbReference>
<evidence type="ECO:0000313" key="3">
    <source>
        <dbReference type="Proteomes" id="UP000278746"/>
    </source>
</evidence>
<dbReference type="RefSeq" id="WP_122899697.1">
    <property type="nucleotide sequence ID" value="NZ_RHIB01000002.1"/>
</dbReference>
<dbReference type="PANTHER" id="PTHR34474:SF4">
    <property type="entry name" value="HEME OXYGENASE (STAPHYLOBILIN-PRODUCING) 1"/>
    <property type="match status" value="1"/>
</dbReference>
<protein>
    <submittedName>
        <fullName evidence="2">Antibiotic biosynthesis monooxygenase</fullName>
    </submittedName>
</protein>
<keyword evidence="3" id="KW-1185">Reference proteome</keyword>
<dbReference type="SUPFAM" id="SSF54909">
    <property type="entry name" value="Dimeric alpha+beta barrel"/>
    <property type="match status" value="1"/>
</dbReference>
<dbReference type="Proteomes" id="UP000278746">
    <property type="component" value="Unassembled WGS sequence"/>
</dbReference>
<dbReference type="PROSITE" id="PS51725">
    <property type="entry name" value="ABM"/>
    <property type="match status" value="1"/>
</dbReference>
<dbReference type="GO" id="GO:0004497">
    <property type="term" value="F:monooxygenase activity"/>
    <property type="evidence" value="ECO:0007669"/>
    <property type="project" value="UniProtKB-KW"/>
</dbReference>
<keyword evidence="2" id="KW-0503">Monooxygenase</keyword>
<keyword evidence="2" id="KW-0560">Oxidoreductase</keyword>
<reference evidence="2 3" key="1">
    <citation type="submission" date="2018-10" db="EMBL/GenBank/DDBJ databases">
        <title>Bacillus Keqinensis sp. nov., a moderately halophilic bacterium isolated from a saline-alkaline lake.</title>
        <authorList>
            <person name="Wang H."/>
        </authorList>
    </citation>
    <scope>NUCLEOTIDE SEQUENCE [LARGE SCALE GENOMIC DNA]</scope>
    <source>
        <strain evidence="2 3">KQ-3</strain>
    </source>
</reference>
<comment type="caution">
    <text evidence="2">The sequence shown here is derived from an EMBL/GenBank/DDBJ whole genome shotgun (WGS) entry which is preliminary data.</text>
</comment>
<dbReference type="AlphaFoldDB" id="A0A3M7TQE1"/>
<evidence type="ECO:0000313" key="2">
    <source>
        <dbReference type="EMBL" id="RNA67866.1"/>
    </source>
</evidence>
<gene>
    <name evidence="2" type="ORF">EBO34_14280</name>
</gene>
<feature type="domain" description="ABM" evidence="1">
    <location>
        <begin position="2"/>
        <end position="90"/>
    </location>
</feature>
<organism evidence="2 3">
    <name type="scientific">Alteribacter keqinensis</name>
    <dbReference type="NCBI Taxonomy" id="2483800"/>
    <lineage>
        <taxon>Bacteria</taxon>
        <taxon>Bacillati</taxon>
        <taxon>Bacillota</taxon>
        <taxon>Bacilli</taxon>
        <taxon>Bacillales</taxon>
        <taxon>Bacillaceae</taxon>
        <taxon>Alteribacter</taxon>
    </lineage>
</organism>
<accession>A0A3M7TQE1</accession>
<sequence>MYIVHSVVTIPEEKSDEVIGLYQNRSKLVDEAKGFISFKLLQNRHKPGELTVQMEWETEKDYTDWIRSDDFKRIHELEKKYPDKELANVKARVHQYKVVAT</sequence>
<evidence type="ECO:0000259" key="1">
    <source>
        <dbReference type="PROSITE" id="PS51725"/>
    </source>
</evidence>
<dbReference type="InterPro" id="IPR007138">
    <property type="entry name" value="ABM_dom"/>
</dbReference>
<proteinExistence type="predicted"/>
<dbReference type="Gene3D" id="3.30.70.100">
    <property type="match status" value="1"/>
</dbReference>
<name>A0A3M7TQE1_9BACI</name>
<dbReference type="Pfam" id="PF03992">
    <property type="entry name" value="ABM"/>
    <property type="match status" value="1"/>
</dbReference>
<dbReference type="EMBL" id="RHIB01000002">
    <property type="protein sequence ID" value="RNA67866.1"/>
    <property type="molecule type" value="Genomic_DNA"/>
</dbReference>